<feature type="compositionally biased region" description="Basic and acidic residues" evidence="1">
    <location>
        <begin position="372"/>
        <end position="383"/>
    </location>
</feature>
<sequence length="1249" mass="145855">MDKLYLNILEDCGSGKYILFNSNENAKKRSKQLIEGWKGAKNSNPTVQELIQKEIDSSINSLEHSENAFSLLLNNLEVNNIFNIFAVGLERCGRSIWDRLEWKTSNPSSKKYTNFCILAQTKDLENVSLKHFSPGKEKVSFNANTVALIFDISLQDGEFSSFSLQRISFCNYNNKLQEFKELKKINELIFTCNTYMECCGRKSLLSTMRHENKKTLSNIKSIRNHKDDKEEDNINLSKNKKYIHSFSKIYDNKNNKDLHNTFLLNLSNKESLKLEIDEDTEKPITHELRDNEIYLLAGKNTDKKKSFEGYFSDILSKNNISDSLYVKCKLENNKDKPLDDLVDNLKKEIDQLTKKLNDLDKENDEASQQSKKCNDDLNDEQKSKNAIKNRLSNEIYKLKIDEKIDEKQKPKKIDELKKQAKKELDIIDKRIKEIESKINDINSKQKEIANERTEKEKAINANKYKIKNFNDLKEWISKDKLNIFKLENLTIWAKGKNKDISIEVENYFDKEHYNNPNFIKRYPISNLSPGEKAIITRSKVSMNFLFDGDYKQPLLVPALYKPFKVDASKADSDENIKLITQKNKLNKKQEDSFKKAIYSDALFLLQGPPGTGKTQVICSLIEYYHLANKNVVLTSSTHEAIDNAFDRFAKKEPTDPNVFAYKIASGNKVKNNPYAKELIPYRYKQALSSEDNLVNIKNNQKINTDFINDLIRYRDNFNNKFVRKLVFEKILTNQFNLDEVRNEYFQYNDVLGIIDEIAKIFEKYGFDKATDKSLFEKISDIKDLEKLKSSSNSEFQKNDEINDEIKARVYQRLNKFNLNFDIENPVLDNNDSLLLDVLVDNQLINLFGLTTTSSTQIEHKNELIDITTDYPIEVSIMDETSKTNLYELINRALFCKKIILAGDAYQLPPTSNFSDDLYEALEKEGIMENDYEELDKEEIAEILNFPYFEQTINTLNKDIESEKCSYEFLTHQHRFPDEITRFVNILYEEKEQPLETAKSDKCFKEYSFKYFENKLNLVSTHKLSDDYFESIKNAGEIKINDYINFDNGKLIDDGVIESKFIKDFNTQKKNEAKINQYNAHVIIKSLKLILKDKKIEKLLEKDSDFAHIGIICLSRNQATLIKKLIKEIEPDIHKKYLSNKRKIVVDTIDNFQGRECEIILVDLIRTKKSINNQGWDKNIDFLNDVNRLNVAFSRTKNILIIFGSFEEYLEPRGWKNAPNSLIKYIKHYKVKLHREYIDSRAIYEDKSNE</sequence>
<proteinExistence type="predicted"/>
<feature type="region of interest" description="Disordered" evidence="1">
    <location>
        <begin position="360"/>
        <end position="384"/>
    </location>
</feature>
<dbReference type="CDD" id="cd18808">
    <property type="entry name" value="SF1_C_Upf1"/>
    <property type="match status" value="1"/>
</dbReference>
<feature type="domain" description="DNA2/NAM7 helicase helicase" evidence="2">
    <location>
        <begin position="584"/>
        <end position="910"/>
    </location>
</feature>
<dbReference type="InterPro" id="IPR041677">
    <property type="entry name" value="DNA2/NAM7_AAA_11"/>
</dbReference>
<dbReference type="PANTHER" id="PTHR10887:SF495">
    <property type="entry name" value="HELICASE SENATAXIN ISOFORM X1-RELATED"/>
    <property type="match status" value="1"/>
</dbReference>
<evidence type="ECO:0000259" key="3">
    <source>
        <dbReference type="Pfam" id="PF13087"/>
    </source>
</evidence>
<dbReference type="GO" id="GO:0004386">
    <property type="term" value="F:helicase activity"/>
    <property type="evidence" value="ECO:0007669"/>
    <property type="project" value="InterPro"/>
</dbReference>
<protein>
    <recommendedName>
        <fullName evidence="6">AAA+ ATPase domain-containing protein</fullName>
    </recommendedName>
</protein>
<dbReference type="KEGG" id="ude:JM47_02990"/>
<reference evidence="4 5" key="1">
    <citation type="journal article" date="2015" name="Genome Announc.">
        <title>Genome Sequence of Ureaplasma diversum Strain ATCC 49782.</title>
        <authorList>
            <person name="Marques L.M."/>
            <person name="Guimaraes A.M."/>
            <person name="Martins H.B."/>
            <person name="Rezende I.S."/>
            <person name="Barbosa M.S."/>
            <person name="Campos G.B."/>
            <person name="do Nascimento N.C."/>
            <person name="Dos Santos A.P."/>
            <person name="Amorim A.T."/>
            <person name="Santos V.M."/>
            <person name="Messick J.B."/>
            <person name="Timenetsky J."/>
        </authorList>
    </citation>
    <scope>NUCLEOTIDE SEQUENCE [LARGE SCALE GENOMIC DNA]</scope>
    <source>
        <strain evidence="4 5">ATCC 49782</strain>
    </source>
</reference>
<feature type="domain" description="DNA2/NAM7 helicase-like C-terminal" evidence="3">
    <location>
        <begin position="960"/>
        <end position="1204"/>
    </location>
</feature>
<dbReference type="STRING" id="42094.JM47_02990"/>
<dbReference type="PATRIC" id="fig|42094.4.peg.596"/>
<name>A0A0C5S280_9BACT</name>
<evidence type="ECO:0000256" key="1">
    <source>
        <dbReference type="SAM" id="MobiDB-lite"/>
    </source>
</evidence>
<dbReference type="SUPFAM" id="SSF52540">
    <property type="entry name" value="P-loop containing nucleoside triphosphate hydrolases"/>
    <property type="match status" value="1"/>
</dbReference>
<dbReference type="InterPro" id="IPR045055">
    <property type="entry name" value="DNA2/NAM7-like"/>
</dbReference>
<dbReference type="Gene3D" id="3.40.50.300">
    <property type="entry name" value="P-loop containing nucleotide triphosphate hydrolases"/>
    <property type="match status" value="2"/>
</dbReference>
<dbReference type="AlphaFoldDB" id="A0A0C5S280"/>
<evidence type="ECO:0000313" key="5">
    <source>
        <dbReference type="Proteomes" id="UP000032261"/>
    </source>
</evidence>
<dbReference type="EMBL" id="CP009770">
    <property type="protein sequence ID" value="AJQ45510.1"/>
    <property type="molecule type" value="Genomic_DNA"/>
</dbReference>
<gene>
    <name evidence="4" type="ORF">JM47_02990</name>
</gene>
<organism evidence="4 5">
    <name type="scientific">Ureaplasma diversum</name>
    <dbReference type="NCBI Taxonomy" id="42094"/>
    <lineage>
        <taxon>Bacteria</taxon>
        <taxon>Bacillati</taxon>
        <taxon>Mycoplasmatota</taxon>
        <taxon>Mycoplasmoidales</taxon>
        <taxon>Mycoplasmoidaceae</taxon>
        <taxon>Ureaplasma</taxon>
    </lineage>
</organism>
<dbReference type="Pfam" id="PF13087">
    <property type="entry name" value="AAA_12"/>
    <property type="match status" value="1"/>
</dbReference>
<dbReference type="InterPro" id="IPR047187">
    <property type="entry name" value="SF1_C_Upf1"/>
</dbReference>
<evidence type="ECO:0008006" key="6">
    <source>
        <dbReference type="Google" id="ProtNLM"/>
    </source>
</evidence>
<dbReference type="PANTHER" id="PTHR10887">
    <property type="entry name" value="DNA2/NAM7 HELICASE FAMILY"/>
    <property type="match status" value="1"/>
</dbReference>
<dbReference type="Pfam" id="PF13086">
    <property type="entry name" value="AAA_11"/>
    <property type="match status" value="1"/>
</dbReference>
<evidence type="ECO:0000313" key="4">
    <source>
        <dbReference type="EMBL" id="AJQ45510.1"/>
    </source>
</evidence>
<dbReference type="Proteomes" id="UP000032261">
    <property type="component" value="Chromosome"/>
</dbReference>
<dbReference type="InterPro" id="IPR027417">
    <property type="entry name" value="P-loop_NTPase"/>
</dbReference>
<evidence type="ECO:0000259" key="2">
    <source>
        <dbReference type="Pfam" id="PF13086"/>
    </source>
</evidence>
<dbReference type="RefSeq" id="WP_208894916.1">
    <property type="nucleotide sequence ID" value="NZ_CP009770.1"/>
</dbReference>
<dbReference type="HOGENOM" id="CLU_263061_0_0_14"/>
<accession>A0A0C5S280</accession>
<dbReference type="InterPro" id="IPR041679">
    <property type="entry name" value="DNA2/NAM7-like_C"/>
</dbReference>